<gene>
    <name evidence="1" type="ORF">JI746_21525</name>
</gene>
<protein>
    <submittedName>
        <fullName evidence="1">Uncharacterized protein</fullName>
    </submittedName>
</protein>
<proteinExistence type="predicted"/>
<dbReference type="RefSeq" id="WP_201692344.1">
    <property type="nucleotide sequence ID" value="NZ_JAEQND010000013.1"/>
</dbReference>
<evidence type="ECO:0000313" key="2">
    <source>
        <dbReference type="Proteomes" id="UP000622707"/>
    </source>
</evidence>
<sequence length="154" mass="16918">MLYAFRNRSKWALVRAATTAEAEALAGPELRCATPLLLRRGMSAEHLAVYGDDATWFLTASDWPGHLIAMPASPHAHPRHAAEFRAYQQQAVANLGLTRLEKLPLAADGTPGVVARFAGNVQEFLLHEMQVSPASPVLRKEMRAVRVRDLVLTP</sequence>
<accession>A0ABS1JVY8</accession>
<reference evidence="1 2" key="1">
    <citation type="journal article" date="2017" name="Int. J. Syst. Evol. Microbiol.">
        <title>Ramlibacter alkalitolerans sp. nov., alkali-tolerant bacterium isolated from soil of ginseng.</title>
        <authorList>
            <person name="Lee D.H."/>
            <person name="Cha C.J."/>
        </authorList>
    </citation>
    <scope>NUCLEOTIDE SEQUENCE [LARGE SCALE GENOMIC DNA]</scope>
    <source>
        <strain evidence="1 2">KACC 19305</strain>
    </source>
</reference>
<evidence type="ECO:0000313" key="1">
    <source>
        <dbReference type="EMBL" id="MBL0427710.1"/>
    </source>
</evidence>
<keyword evidence="2" id="KW-1185">Reference proteome</keyword>
<organism evidence="1 2">
    <name type="scientific">Ramlibacter alkalitolerans</name>
    <dbReference type="NCBI Taxonomy" id="2039631"/>
    <lineage>
        <taxon>Bacteria</taxon>
        <taxon>Pseudomonadati</taxon>
        <taxon>Pseudomonadota</taxon>
        <taxon>Betaproteobacteria</taxon>
        <taxon>Burkholderiales</taxon>
        <taxon>Comamonadaceae</taxon>
        <taxon>Ramlibacter</taxon>
    </lineage>
</organism>
<comment type="caution">
    <text evidence="1">The sequence shown here is derived from an EMBL/GenBank/DDBJ whole genome shotgun (WGS) entry which is preliminary data.</text>
</comment>
<dbReference type="EMBL" id="JAEQND010000013">
    <property type="protein sequence ID" value="MBL0427710.1"/>
    <property type="molecule type" value="Genomic_DNA"/>
</dbReference>
<dbReference type="Proteomes" id="UP000622707">
    <property type="component" value="Unassembled WGS sequence"/>
</dbReference>
<name>A0ABS1JVY8_9BURK</name>